<reference evidence="2 3" key="1">
    <citation type="submission" date="2021-01" db="EMBL/GenBank/DDBJ databases">
        <title>Cercospora kikuchii MAFF 305040 whole genome shotgun sequence.</title>
        <authorList>
            <person name="Kashiwa T."/>
            <person name="Suzuki T."/>
        </authorList>
    </citation>
    <scope>NUCLEOTIDE SEQUENCE [LARGE SCALE GENOMIC DNA]</scope>
    <source>
        <strain evidence="2 3">MAFF 305040</strain>
    </source>
</reference>
<evidence type="ECO:0000313" key="3">
    <source>
        <dbReference type="Proteomes" id="UP000825890"/>
    </source>
</evidence>
<dbReference type="OrthoDB" id="20872at2759"/>
<dbReference type="PANTHER" id="PTHR10622:SF10">
    <property type="entry name" value="HET DOMAIN-CONTAINING PROTEIN"/>
    <property type="match status" value="1"/>
</dbReference>
<feature type="domain" description="DUF8212" evidence="1">
    <location>
        <begin position="23"/>
        <end position="53"/>
    </location>
</feature>
<dbReference type="AlphaFoldDB" id="A0A9P3CLA1"/>
<comment type="caution">
    <text evidence="2">The sequence shown here is derived from an EMBL/GenBank/DDBJ whole genome shotgun (WGS) entry which is preliminary data.</text>
</comment>
<accession>A0A9P3CLA1</accession>
<dbReference type="Pfam" id="PF26640">
    <property type="entry name" value="DUF8212"/>
    <property type="match status" value="1"/>
</dbReference>
<sequence>MAYSLLGLFSVNMPLLYGEGGERAFLRLQEEIMKSSNDHTIFAWLHSSDEPHGLLASSPSAFEHTGQYQPYTDMGCRKPYAMTNRGLQVSLCLTKLGKGRWLAALDCPPTPDTASGFLALVLRSIVETDSGNEFRRCMRVQCSKLTSITHRGEAPQMLYVPQVLPRTASVEMDQYLVFHLTKLSPGFAFWSAQYHHDPATYFTEQDAADSPVGSAPVAIFPMVAKRGAISAVLVIDCQPDTTAVSVILGCSADLDVAWEARERRMRPQNNEDDTFTRPFDPRQPGTWMSLNHYRVKVDIKKTVEGDKTMCNVDIEIHARSRRGTKAGVPTDESLLERENYRRRMVRMLVKK</sequence>
<keyword evidence="3" id="KW-1185">Reference proteome</keyword>
<dbReference type="InterPro" id="IPR058525">
    <property type="entry name" value="DUF8212"/>
</dbReference>
<dbReference type="PANTHER" id="PTHR10622">
    <property type="entry name" value="HET DOMAIN-CONTAINING PROTEIN"/>
    <property type="match status" value="1"/>
</dbReference>
<dbReference type="GeneID" id="68293589"/>
<organism evidence="2 3">
    <name type="scientific">Cercospora kikuchii</name>
    <dbReference type="NCBI Taxonomy" id="84275"/>
    <lineage>
        <taxon>Eukaryota</taxon>
        <taxon>Fungi</taxon>
        <taxon>Dikarya</taxon>
        <taxon>Ascomycota</taxon>
        <taxon>Pezizomycotina</taxon>
        <taxon>Dothideomycetes</taxon>
        <taxon>Dothideomycetidae</taxon>
        <taxon>Mycosphaerellales</taxon>
        <taxon>Mycosphaerellaceae</taxon>
        <taxon>Cercospora</taxon>
    </lineage>
</organism>
<gene>
    <name evidence="2" type="ORF">CKM354_000801400</name>
</gene>
<dbReference type="EMBL" id="BOLY01000005">
    <property type="protein sequence ID" value="GIZ44828.1"/>
    <property type="molecule type" value="Genomic_DNA"/>
</dbReference>
<evidence type="ECO:0000259" key="1">
    <source>
        <dbReference type="Pfam" id="PF26640"/>
    </source>
</evidence>
<protein>
    <recommendedName>
        <fullName evidence="1">DUF8212 domain-containing protein</fullName>
    </recommendedName>
</protein>
<proteinExistence type="predicted"/>
<dbReference type="Proteomes" id="UP000825890">
    <property type="component" value="Unassembled WGS sequence"/>
</dbReference>
<evidence type="ECO:0000313" key="2">
    <source>
        <dbReference type="EMBL" id="GIZ44828.1"/>
    </source>
</evidence>
<dbReference type="RefSeq" id="XP_044659315.1">
    <property type="nucleotide sequence ID" value="XM_044803380.1"/>
</dbReference>
<name>A0A9P3CLA1_9PEZI</name>